<protein>
    <recommendedName>
        <fullName evidence="1">AB hydrolase-1 domain-containing protein</fullName>
    </recommendedName>
</protein>
<dbReference type="Proteomes" id="UP000191039">
    <property type="component" value="Unassembled WGS sequence"/>
</dbReference>
<dbReference type="SUPFAM" id="SSF53474">
    <property type="entry name" value="alpha/beta-Hydrolases"/>
    <property type="match status" value="1"/>
</dbReference>
<dbReference type="PANTHER" id="PTHR43194:SF2">
    <property type="entry name" value="PEROXISOMAL MEMBRANE PROTEIN LPX1"/>
    <property type="match status" value="1"/>
</dbReference>
<name>A0A1T3WP09_9MYCO</name>
<evidence type="ECO:0000313" key="2">
    <source>
        <dbReference type="EMBL" id="OPE56155.1"/>
    </source>
</evidence>
<dbReference type="EMBL" id="MIJD01000006">
    <property type="protein sequence ID" value="OPE56155.1"/>
    <property type="molecule type" value="Genomic_DNA"/>
</dbReference>
<organism evidence="2 3">
    <name type="scientific">Mycolicibacterium diernhoferi</name>
    <dbReference type="NCBI Taxonomy" id="1801"/>
    <lineage>
        <taxon>Bacteria</taxon>
        <taxon>Bacillati</taxon>
        <taxon>Actinomycetota</taxon>
        <taxon>Actinomycetes</taxon>
        <taxon>Mycobacteriales</taxon>
        <taxon>Mycobacteriaceae</taxon>
        <taxon>Mycolicibacterium</taxon>
    </lineage>
</organism>
<gene>
    <name evidence="2" type="ORF">BV510_01195</name>
</gene>
<sequence length="121" mass="13130">MMSTYVLVHGSWHDGAAWTDVADELRALGHEVHHPTMAGHGPGADRDVTHDDCVASVADYVTEHGLGDFVLVGHSFAGSVIARLAAQMPHLVRRLVFWNGRKAGHESLLRTDRCAAQVRAV</sequence>
<accession>A0A1T3WP09</accession>
<dbReference type="Gene3D" id="3.40.50.1820">
    <property type="entry name" value="alpha/beta hydrolase"/>
    <property type="match status" value="1"/>
</dbReference>
<dbReference type="GO" id="GO:0003824">
    <property type="term" value="F:catalytic activity"/>
    <property type="evidence" value="ECO:0007669"/>
    <property type="project" value="UniProtKB-ARBA"/>
</dbReference>
<dbReference type="InterPro" id="IPR029058">
    <property type="entry name" value="AB_hydrolase_fold"/>
</dbReference>
<dbReference type="InterPro" id="IPR000073">
    <property type="entry name" value="AB_hydrolase_1"/>
</dbReference>
<dbReference type="PANTHER" id="PTHR43194">
    <property type="entry name" value="HYDROLASE ALPHA/BETA FOLD FAMILY"/>
    <property type="match status" value="1"/>
</dbReference>
<proteinExistence type="predicted"/>
<dbReference type="AlphaFoldDB" id="A0A1T3WP09"/>
<comment type="caution">
    <text evidence="2">The sequence shown here is derived from an EMBL/GenBank/DDBJ whole genome shotgun (WGS) entry which is preliminary data.</text>
</comment>
<evidence type="ECO:0000313" key="3">
    <source>
        <dbReference type="Proteomes" id="UP000191039"/>
    </source>
</evidence>
<dbReference type="Pfam" id="PF12697">
    <property type="entry name" value="Abhydrolase_6"/>
    <property type="match status" value="1"/>
</dbReference>
<reference evidence="2 3" key="1">
    <citation type="submission" date="2016-09" db="EMBL/GenBank/DDBJ databases">
        <title>genome sequences of unsequenced Mycobacteria.</title>
        <authorList>
            <person name="Greninger A.L."/>
            <person name="Jerome K.R."/>
            <person name="Mcnair B."/>
            <person name="Wallis C."/>
            <person name="Fang F."/>
        </authorList>
    </citation>
    <scope>NUCLEOTIDE SEQUENCE [LARGE SCALE GENOMIC DNA]</scope>
    <source>
        <strain evidence="2 3">BM1</strain>
    </source>
</reference>
<dbReference type="InterPro" id="IPR050228">
    <property type="entry name" value="Carboxylesterase_BioH"/>
</dbReference>
<evidence type="ECO:0000259" key="1">
    <source>
        <dbReference type="Pfam" id="PF12697"/>
    </source>
</evidence>
<feature type="domain" description="AB hydrolase-1" evidence="1">
    <location>
        <begin position="6"/>
        <end position="100"/>
    </location>
</feature>